<proteinExistence type="predicted"/>
<dbReference type="InterPro" id="IPR019999">
    <property type="entry name" value="Anth_synth_I-like"/>
</dbReference>
<dbReference type="RefSeq" id="WP_071453855.1">
    <property type="nucleotide sequence ID" value="NZ_CP017675.1"/>
</dbReference>
<name>A0A1J0ABC9_9CYAN</name>
<keyword evidence="6 11" id="KW-0456">Lyase</keyword>
<evidence type="ECO:0000313" key="11">
    <source>
        <dbReference type="EMBL" id="APB33243.1"/>
    </source>
</evidence>
<dbReference type="GO" id="GO:0046872">
    <property type="term" value="F:metal ion binding"/>
    <property type="evidence" value="ECO:0007669"/>
    <property type="project" value="UniProtKB-KW"/>
</dbReference>
<evidence type="ECO:0000259" key="10">
    <source>
        <dbReference type="Pfam" id="PF04715"/>
    </source>
</evidence>
<dbReference type="STRING" id="1188229.GlitD10_0925"/>
<dbReference type="InterPro" id="IPR015890">
    <property type="entry name" value="Chorismate_C"/>
</dbReference>
<gene>
    <name evidence="11" type="primary">trpE</name>
    <name evidence="11" type="ORF">GlitD10_0925</name>
</gene>
<dbReference type="InterPro" id="IPR006805">
    <property type="entry name" value="Anth_synth_I_N"/>
</dbReference>
<evidence type="ECO:0000313" key="12">
    <source>
        <dbReference type="Proteomes" id="UP000180235"/>
    </source>
</evidence>
<dbReference type="Proteomes" id="UP000180235">
    <property type="component" value="Chromosome"/>
</dbReference>
<feature type="domain" description="Anthranilate synthase component I N-terminal" evidence="10">
    <location>
        <begin position="32"/>
        <end position="170"/>
    </location>
</feature>
<evidence type="ECO:0000256" key="2">
    <source>
        <dbReference type="ARBA" id="ARBA00011575"/>
    </source>
</evidence>
<comment type="function">
    <text evidence="7">Part of a heterotetrameric complex that catalyzes the two-step biosynthesis of anthranilate, an intermediate in the biosynthesis of L-tryptophan. In the first step, the glutamine-binding beta subunit (TrpG) of anthranilate synthase (AS) provides the glutamine amidotransferase activity which generates ammonia as a substrate that, along with chorismate, is used in the second step, catalyzed by the large alpha subunit of AS (TrpE) to produce anthranilate. In the absence of TrpG, TrpE can synthesize anthranilate directly from chorismate and high concentrations of ammonia.</text>
</comment>
<dbReference type="OrthoDB" id="9803598at2"/>
<protein>
    <recommendedName>
        <fullName evidence="3">Anthranilate synthase component 1</fullName>
    </recommendedName>
</protein>
<organism evidence="11 12">
    <name type="scientific">Gloeomargarita lithophora Alchichica-D10</name>
    <dbReference type="NCBI Taxonomy" id="1188229"/>
    <lineage>
        <taxon>Bacteria</taxon>
        <taxon>Bacillati</taxon>
        <taxon>Cyanobacteriota</taxon>
        <taxon>Cyanophyceae</taxon>
        <taxon>Gloeomargaritales</taxon>
        <taxon>Gloeomargaritaceae</taxon>
        <taxon>Gloeomargarita</taxon>
    </lineage>
</organism>
<evidence type="ECO:0000259" key="9">
    <source>
        <dbReference type="Pfam" id="PF00425"/>
    </source>
</evidence>
<evidence type="ECO:0000256" key="3">
    <source>
        <dbReference type="ARBA" id="ARBA00020653"/>
    </source>
</evidence>
<dbReference type="Gene3D" id="3.60.120.10">
    <property type="entry name" value="Anthranilate synthase"/>
    <property type="match status" value="1"/>
</dbReference>
<evidence type="ECO:0000256" key="7">
    <source>
        <dbReference type="ARBA" id="ARBA00025634"/>
    </source>
</evidence>
<dbReference type="Pfam" id="PF00425">
    <property type="entry name" value="Chorismate_bind"/>
    <property type="match status" value="1"/>
</dbReference>
<evidence type="ECO:0000256" key="4">
    <source>
        <dbReference type="ARBA" id="ARBA00022723"/>
    </source>
</evidence>
<dbReference type="AlphaFoldDB" id="A0A1J0ABC9"/>
<keyword evidence="12" id="KW-1185">Reference proteome</keyword>
<dbReference type="Pfam" id="PF04715">
    <property type="entry name" value="Anth_synt_I_N"/>
    <property type="match status" value="1"/>
</dbReference>
<evidence type="ECO:0000256" key="1">
    <source>
        <dbReference type="ARBA" id="ARBA00001946"/>
    </source>
</evidence>
<sequence length="496" mass="55815">MNENKTNKNWEQFQRLSEQGNFIPVYQQWPADLDTPVSAWYRVCRGQPYSFLLESVEGGERIGRYSVLGCDPLWVLTAWGEDCQQVFRDGREQHWSGQPFQVIQKCLAPYQPVTVPELPPGLGGLFGFWGYELIRWIEPTVPVVGRGDLPDGCWLQMDHLLVFDQVRRQIWAVAYGNVQNGDVRRAYEYAQDKVQQLLAKLQQPLAPESTHMVWQAGGRSLDIASDTTAQEFQSGVEQAKEYIRRGDIFQVVLSQELSTSYQGDPFLLYRSLRLVNPSPYMAFFQFGDWQLIGSSPEVMVKTEGRLATLRPIAGTRPRGNSPAQDDQLAQELLSDPKEVAEHIMLVDLARNDLGRVAQRGTVQVDQMMVIEKYSHVMHIVSNVTGTLAGQFNAWSALQACFPAGTVSGAPKIRAMQLIYELEQRHRGPYAGCYGYYDFEGQLNTAITLRTMVLSQGRVRVRAGAGVVADSDPQREYQETWNKARGLLTAIAALGEG</sequence>
<comment type="cofactor">
    <cofactor evidence="1">
        <name>Mg(2+)</name>
        <dbReference type="ChEBI" id="CHEBI:18420"/>
    </cofactor>
</comment>
<dbReference type="PANTHER" id="PTHR11236:SF48">
    <property type="entry name" value="ISOCHORISMATE SYNTHASE MENF"/>
    <property type="match status" value="1"/>
</dbReference>
<comment type="subunit">
    <text evidence="2">Heterotetramer consisting of two non-identical subunits: a beta subunit (TrpG) and a large alpha subunit (TrpE).</text>
</comment>
<dbReference type="InterPro" id="IPR005801">
    <property type="entry name" value="ADC_synthase"/>
</dbReference>
<comment type="catalytic activity">
    <reaction evidence="8">
        <text>chorismate + L-glutamine = anthranilate + pyruvate + L-glutamate + H(+)</text>
        <dbReference type="Rhea" id="RHEA:21732"/>
        <dbReference type="ChEBI" id="CHEBI:15361"/>
        <dbReference type="ChEBI" id="CHEBI:15378"/>
        <dbReference type="ChEBI" id="CHEBI:16567"/>
        <dbReference type="ChEBI" id="CHEBI:29748"/>
        <dbReference type="ChEBI" id="CHEBI:29985"/>
        <dbReference type="ChEBI" id="CHEBI:58359"/>
        <dbReference type="EC" id="4.1.3.27"/>
    </reaction>
</comment>
<dbReference type="PRINTS" id="PR00095">
    <property type="entry name" value="ANTSNTHASEI"/>
</dbReference>
<dbReference type="KEGG" id="glt:GlitD10_0925"/>
<evidence type="ECO:0000256" key="8">
    <source>
        <dbReference type="ARBA" id="ARBA00047683"/>
    </source>
</evidence>
<dbReference type="EMBL" id="CP017675">
    <property type="protein sequence ID" value="APB33243.1"/>
    <property type="molecule type" value="Genomic_DNA"/>
</dbReference>
<dbReference type="GO" id="GO:0000162">
    <property type="term" value="P:L-tryptophan biosynthetic process"/>
    <property type="evidence" value="ECO:0007669"/>
    <property type="project" value="TreeGrafter"/>
</dbReference>
<feature type="domain" description="Chorismate-utilising enzyme C-terminal" evidence="9">
    <location>
        <begin position="229"/>
        <end position="482"/>
    </location>
</feature>
<dbReference type="GO" id="GO:0004049">
    <property type="term" value="F:anthranilate synthase activity"/>
    <property type="evidence" value="ECO:0007669"/>
    <property type="project" value="UniProtKB-EC"/>
</dbReference>
<keyword evidence="4" id="KW-0479">Metal-binding</keyword>
<dbReference type="SUPFAM" id="SSF56322">
    <property type="entry name" value="ADC synthase"/>
    <property type="match status" value="1"/>
</dbReference>
<accession>A0A1J0ABC9</accession>
<reference evidence="11 12" key="1">
    <citation type="submission" date="2016-10" db="EMBL/GenBank/DDBJ databases">
        <title>Description of Gloeomargarita lithophora gen. nov., sp. nov., a thylakoid-bearing basal-branching cyanobacterium with intracellular carbonates, and proposal for Gloeomargaritales ord. nov.</title>
        <authorList>
            <person name="Moreira D."/>
            <person name="Tavera R."/>
            <person name="Benzerara K."/>
            <person name="Skouri-Panet F."/>
            <person name="Couradeau E."/>
            <person name="Gerard E."/>
            <person name="Loussert C."/>
            <person name="Novelo E."/>
            <person name="Zivanovic Y."/>
            <person name="Lopez-Garcia P."/>
        </authorList>
    </citation>
    <scope>NUCLEOTIDE SEQUENCE [LARGE SCALE GENOMIC DNA]</scope>
    <source>
        <strain evidence="11 12">D10</strain>
    </source>
</reference>
<evidence type="ECO:0000256" key="5">
    <source>
        <dbReference type="ARBA" id="ARBA00022842"/>
    </source>
</evidence>
<dbReference type="PANTHER" id="PTHR11236">
    <property type="entry name" value="AMINOBENZOATE/ANTHRANILATE SYNTHASE"/>
    <property type="match status" value="1"/>
</dbReference>
<keyword evidence="5" id="KW-0460">Magnesium</keyword>
<evidence type="ECO:0000256" key="6">
    <source>
        <dbReference type="ARBA" id="ARBA00023239"/>
    </source>
</evidence>